<organism evidence="2 3">
    <name type="scientific">Streptomyces katrae</name>
    <dbReference type="NCBI Taxonomy" id="68223"/>
    <lineage>
        <taxon>Bacteria</taxon>
        <taxon>Bacillati</taxon>
        <taxon>Actinomycetota</taxon>
        <taxon>Actinomycetes</taxon>
        <taxon>Kitasatosporales</taxon>
        <taxon>Streptomycetaceae</taxon>
        <taxon>Streptomyces</taxon>
    </lineage>
</organism>
<protein>
    <submittedName>
        <fullName evidence="2">Uncharacterized protein</fullName>
    </submittedName>
</protein>
<gene>
    <name evidence="2" type="ORF">QEZ40_000481</name>
</gene>
<reference evidence="2 3" key="1">
    <citation type="submission" date="2023-05" db="EMBL/GenBank/DDBJ databases">
        <title>Sequencing and Assembly of Streptomyces sp. NP73.</title>
        <authorList>
            <person name="Konwar A.N."/>
            <person name="Saikia K."/>
            <person name="Thakur D."/>
        </authorList>
    </citation>
    <scope>NUCLEOTIDE SEQUENCE [LARGE SCALE GENOMIC DNA]</scope>
    <source>
        <strain evidence="2 3">NP73</strain>
    </source>
</reference>
<evidence type="ECO:0000313" key="3">
    <source>
        <dbReference type="Proteomes" id="UP001223390"/>
    </source>
</evidence>
<evidence type="ECO:0000313" key="2">
    <source>
        <dbReference type="EMBL" id="MDK9496139.1"/>
    </source>
</evidence>
<dbReference type="RefSeq" id="WP_285341681.1">
    <property type="nucleotide sequence ID" value="NZ_JASITI010000010.1"/>
</dbReference>
<comment type="caution">
    <text evidence="2">The sequence shown here is derived from an EMBL/GenBank/DDBJ whole genome shotgun (WGS) entry which is preliminary data.</text>
</comment>
<dbReference type="EMBL" id="JASITI010000010">
    <property type="protein sequence ID" value="MDK9496139.1"/>
    <property type="molecule type" value="Genomic_DNA"/>
</dbReference>
<name>A0ABT7GS71_9ACTN</name>
<accession>A0ABT7GS71</accession>
<keyword evidence="3" id="KW-1185">Reference proteome</keyword>
<dbReference type="Proteomes" id="UP001223390">
    <property type="component" value="Unassembled WGS sequence"/>
</dbReference>
<sequence>MGPGGALQGERAPAERPGQQRGHGLRRHQDQRGQGLVNRLVVRLRSELGEEQRGLGGGRAD</sequence>
<proteinExistence type="predicted"/>
<feature type="region of interest" description="Disordered" evidence="1">
    <location>
        <begin position="1"/>
        <end position="38"/>
    </location>
</feature>
<evidence type="ECO:0000256" key="1">
    <source>
        <dbReference type="SAM" id="MobiDB-lite"/>
    </source>
</evidence>